<dbReference type="RefSeq" id="XP_046009593.1">
    <property type="nucleotide sequence ID" value="XM_046148616.1"/>
</dbReference>
<dbReference type="AlphaFoldDB" id="A0A9P8Y0R6"/>
<keyword evidence="7" id="KW-1185">Reference proteome</keyword>
<name>A0A9P8Y0R6_9PEZI</name>
<dbReference type="GO" id="GO:0016846">
    <property type="term" value="F:carbon-sulfur lyase activity"/>
    <property type="evidence" value="ECO:0007669"/>
    <property type="project" value="InterPro"/>
</dbReference>
<proteinExistence type="inferred from homology"/>
<evidence type="ECO:0000256" key="1">
    <source>
        <dbReference type="ARBA" id="ARBA00005495"/>
    </source>
</evidence>
<dbReference type="SUPFAM" id="SSF51316">
    <property type="entry name" value="Mss4-like"/>
    <property type="match status" value="2"/>
</dbReference>
<reference evidence="6" key="1">
    <citation type="journal article" date="2021" name="Nat. Commun.">
        <title>Genetic determinants of endophytism in the Arabidopsis root mycobiome.</title>
        <authorList>
            <person name="Mesny F."/>
            <person name="Miyauchi S."/>
            <person name="Thiergart T."/>
            <person name="Pickel B."/>
            <person name="Atanasova L."/>
            <person name="Karlsson M."/>
            <person name="Huettel B."/>
            <person name="Barry K.W."/>
            <person name="Haridas S."/>
            <person name="Chen C."/>
            <person name="Bauer D."/>
            <person name="Andreopoulos W."/>
            <person name="Pangilinan J."/>
            <person name="LaButti K."/>
            <person name="Riley R."/>
            <person name="Lipzen A."/>
            <person name="Clum A."/>
            <person name="Drula E."/>
            <person name="Henrissat B."/>
            <person name="Kohler A."/>
            <person name="Grigoriev I.V."/>
            <person name="Martin F.M."/>
            <person name="Hacquard S."/>
        </authorList>
    </citation>
    <scope>NUCLEOTIDE SEQUENCE</scope>
    <source>
        <strain evidence="6">MPI-CAGE-CH-0230</strain>
    </source>
</reference>
<dbReference type="GeneID" id="70178162"/>
<dbReference type="Pfam" id="PF04828">
    <property type="entry name" value="GFA"/>
    <property type="match status" value="1"/>
</dbReference>
<dbReference type="OrthoDB" id="406544at2759"/>
<keyword evidence="4" id="KW-0456">Lyase</keyword>
<dbReference type="GO" id="GO:0046872">
    <property type="term" value="F:metal ion binding"/>
    <property type="evidence" value="ECO:0007669"/>
    <property type="project" value="UniProtKB-KW"/>
</dbReference>
<dbReference type="PANTHER" id="PTHR33337:SF33">
    <property type="entry name" value="CENP-V_GFA DOMAIN-CONTAINING PROTEIN"/>
    <property type="match status" value="1"/>
</dbReference>
<dbReference type="InterPro" id="IPR006913">
    <property type="entry name" value="CENP-V/GFA"/>
</dbReference>
<comment type="caution">
    <text evidence="6">The sequence shown here is derived from an EMBL/GenBank/DDBJ whole genome shotgun (WGS) entry which is preliminary data.</text>
</comment>
<comment type="similarity">
    <text evidence="1">Belongs to the Gfa family.</text>
</comment>
<dbReference type="InterPro" id="IPR011057">
    <property type="entry name" value="Mss4-like_sf"/>
</dbReference>
<sequence length="245" mass="27540">MASDTTPSPQPRPLHYDQDPSRFPLEGGCSCGLIRYAILAAPLMVHDCHCTVCAREGGGTQAINIIIEQAKFRRLPPAKHNTVPLSRADEEAGKAASRCLPELPKPASLGLYPDADGIFKPLVVETPSQSGLYQWIARCPRCFVAVYSEYASGPFVKYVRGGTLDKAWLIGPDVHIFTRSRRDFQGPFQDGKPVFEEFYDRNEVWRADALERWNALLPEIREWQKPVIEKWKEYMASQESDNATS</sequence>
<dbReference type="Gene3D" id="3.90.1590.10">
    <property type="entry name" value="glutathione-dependent formaldehyde- activating enzyme (gfa)"/>
    <property type="match status" value="1"/>
</dbReference>
<evidence type="ECO:0000259" key="5">
    <source>
        <dbReference type="Pfam" id="PF04828"/>
    </source>
</evidence>
<evidence type="ECO:0000256" key="2">
    <source>
        <dbReference type="ARBA" id="ARBA00022723"/>
    </source>
</evidence>
<evidence type="ECO:0000256" key="4">
    <source>
        <dbReference type="ARBA" id="ARBA00023239"/>
    </source>
</evidence>
<evidence type="ECO:0000313" key="6">
    <source>
        <dbReference type="EMBL" id="KAH7026376.1"/>
    </source>
</evidence>
<dbReference type="PANTHER" id="PTHR33337">
    <property type="entry name" value="GFA DOMAIN-CONTAINING PROTEIN"/>
    <property type="match status" value="1"/>
</dbReference>
<accession>A0A9P8Y0R6</accession>
<evidence type="ECO:0000256" key="3">
    <source>
        <dbReference type="ARBA" id="ARBA00022833"/>
    </source>
</evidence>
<gene>
    <name evidence="6" type="ORF">B0I36DRAFT_157745</name>
</gene>
<feature type="domain" description="CENP-V/GFA" evidence="5">
    <location>
        <begin position="25"/>
        <end position="75"/>
    </location>
</feature>
<dbReference type="Proteomes" id="UP000756346">
    <property type="component" value="Unassembled WGS sequence"/>
</dbReference>
<keyword evidence="3" id="KW-0862">Zinc</keyword>
<organism evidence="6 7">
    <name type="scientific">Microdochium trichocladiopsis</name>
    <dbReference type="NCBI Taxonomy" id="1682393"/>
    <lineage>
        <taxon>Eukaryota</taxon>
        <taxon>Fungi</taxon>
        <taxon>Dikarya</taxon>
        <taxon>Ascomycota</taxon>
        <taxon>Pezizomycotina</taxon>
        <taxon>Sordariomycetes</taxon>
        <taxon>Xylariomycetidae</taxon>
        <taxon>Xylariales</taxon>
        <taxon>Microdochiaceae</taxon>
        <taxon>Microdochium</taxon>
    </lineage>
</organism>
<evidence type="ECO:0000313" key="7">
    <source>
        <dbReference type="Proteomes" id="UP000756346"/>
    </source>
</evidence>
<keyword evidence="2" id="KW-0479">Metal-binding</keyword>
<dbReference type="EMBL" id="JAGTJQ010000008">
    <property type="protein sequence ID" value="KAH7026376.1"/>
    <property type="molecule type" value="Genomic_DNA"/>
</dbReference>
<protein>
    <recommendedName>
        <fullName evidence="5">CENP-V/GFA domain-containing protein</fullName>
    </recommendedName>
</protein>